<name>A0A3P2EG02_KLEPN</name>
<dbReference type="AlphaFoldDB" id="A0A3P2EG02"/>
<comment type="caution">
    <text evidence="1">The sequence shown here is derived from an EMBL/GenBank/DDBJ whole genome shotgun (WGS) entry which is preliminary data.</text>
</comment>
<evidence type="ECO:0000313" key="2">
    <source>
        <dbReference type="Proteomes" id="UP000272440"/>
    </source>
</evidence>
<dbReference type="Proteomes" id="UP000272440">
    <property type="component" value="Unassembled WGS sequence"/>
</dbReference>
<dbReference type="EMBL" id="RCZY01000002">
    <property type="protein sequence ID" value="RRE43319.1"/>
    <property type="molecule type" value="Genomic_DNA"/>
</dbReference>
<proteinExistence type="predicted"/>
<protein>
    <submittedName>
        <fullName evidence="1">Uncharacterized protein</fullName>
    </submittedName>
</protein>
<reference evidence="1 2" key="1">
    <citation type="journal article" date="2019" name="Antimicrob. Agents Chemother.">
        <title>Applying Rapid Whole Genome Sequencing to Predict Phenotypic Antimicrobial Susceptibility Testing Results Among Carbapenem-Resistant Klebsiella pneumoniae Clinical Isolates.</title>
        <authorList>
            <person name="Tamma P.D."/>
            <person name="Fan Y."/>
            <person name="Bergman Y."/>
            <person name="Pertea G."/>
            <person name="Kazmi A."/>
            <person name="Lewis S."/>
            <person name="Carroll K.C."/>
            <person name="Schatz M.C."/>
            <person name="Timp W."/>
            <person name="Simner P.J."/>
        </authorList>
    </citation>
    <scope>NUCLEOTIDE SEQUENCE [LARGE SCALE GENOMIC DNA]</scope>
    <source>
        <strain evidence="1 2">KLPN_33</strain>
    </source>
</reference>
<evidence type="ECO:0000313" key="1">
    <source>
        <dbReference type="EMBL" id="RRE43319.1"/>
    </source>
</evidence>
<sequence length="62" mass="6474">MFFAMILSDFGETSCRALAGADSAPSYIRRTAAPTTAGILRRGRAYFSQSGGDARQIAADGA</sequence>
<organism evidence="1 2">
    <name type="scientific">Klebsiella pneumoniae</name>
    <dbReference type="NCBI Taxonomy" id="573"/>
    <lineage>
        <taxon>Bacteria</taxon>
        <taxon>Pseudomonadati</taxon>
        <taxon>Pseudomonadota</taxon>
        <taxon>Gammaproteobacteria</taxon>
        <taxon>Enterobacterales</taxon>
        <taxon>Enterobacteriaceae</taxon>
        <taxon>Klebsiella/Raoultella group</taxon>
        <taxon>Klebsiella</taxon>
        <taxon>Klebsiella pneumoniae complex</taxon>
    </lineage>
</organism>
<accession>A0A3P2EG02</accession>
<gene>
    <name evidence="1" type="ORF">EAO28_06570</name>
</gene>